<dbReference type="SUPFAM" id="SSF161070">
    <property type="entry name" value="SNF-like"/>
    <property type="match status" value="1"/>
</dbReference>
<dbReference type="PRINTS" id="PR00176">
    <property type="entry name" value="NANEUSMPORT"/>
</dbReference>
<evidence type="ECO:0000256" key="9">
    <source>
        <dbReference type="SAM" id="MobiDB-lite"/>
    </source>
</evidence>
<keyword evidence="8" id="KW-0769">Symport</keyword>
<feature type="disulfide bond" evidence="7">
    <location>
        <begin position="110"/>
        <end position="119"/>
    </location>
</feature>
<gene>
    <name evidence="11" type="ORF">NP493_28g03055</name>
</gene>
<dbReference type="AlphaFoldDB" id="A0AAD9PD77"/>
<proteinExistence type="inferred from homology"/>
<evidence type="ECO:0000256" key="1">
    <source>
        <dbReference type="ARBA" id="ARBA00004141"/>
    </source>
</evidence>
<name>A0AAD9PD77_RIDPI</name>
<dbReference type="InterPro" id="IPR000175">
    <property type="entry name" value="Na/ntran_symport"/>
</dbReference>
<dbReference type="PANTHER" id="PTHR11616">
    <property type="entry name" value="SODIUM/CHLORIDE DEPENDENT TRANSPORTER"/>
    <property type="match status" value="1"/>
</dbReference>
<keyword evidence="2 8" id="KW-0813">Transport</keyword>
<dbReference type="GO" id="GO:0005886">
    <property type="term" value="C:plasma membrane"/>
    <property type="evidence" value="ECO:0007669"/>
    <property type="project" value="TreeGrafter"/>
</dbReference>
<accession>A0AAD9PD77</accession>
<keyword evidence="4 10" id="KW-1133">Transmembrane helix</keyword>
<keyword evidence="7" id="KW-1015">Disulfide bond</keyword>
<keyword evidence="12" id="KW-1185">Reference proteome</keyword>
<dbReference type="EMBL" id="JAODUO010000028">
    <property type="protein sequence ID" value="KAK2192523.1"/>
    <property type="molecule type" value="Genomic_DNA"/>
</dbReference>
<feature type="transmembrane region" description="Helical" evidence="10">
    <location>
        <begin position="408"/>
        <end position="433"/>
    </location>
</feature>
<evidence type="ECO:0000256" key="10">
    <source>
        <dbReference type="SAM" id="Phobius"/>
    </source>
</evidence>
<feature type="binding site" evidence="6">
    <location>
        <position position="279"/>
    </location>
    <ligand>
        <name>Na(+)</name>
        <dbReference type="ChEBI" id="CHEBI:29101"/>
        <label>1</label>
    </ligand>
</feature>
<keyword evidence="6" id="KW-0479">Metal-binding</keyword>
<evidence type="ECO:0000256" key="8">
    <source>
        <dbReference type="RuleBase" id="RU003732"/>
    </source>
</evidence>
<dbReference type="InterPro" id="IPR037272">
    <property type="entry name" value="SNS_sf"/>
</dbReference>
<evidence type="ECO:0000313" key="11">
    <source>
        <dbReference type="EMBL" id="KAK2192523.1"/>
    </source>
</evidence>
<feature type="transmembrane region" description="Helical" evidence="10">
    <location>
        <begin position="276"/>
        <end position="293"/>
    </location>
</feature>
<organism evidence="11 12">
    <name type="scientific">Ridgeia piscesae</name>
    <name type="common">Tubeworm</name>
    <dbReference type="NCBI Taxonomy" id="27915"/>
    <lineage>
        <taxon>Eukaryota</taxon>
        <taxon>Metazoa</taxon>
        <taxon>Spiralia</taxon>
        <taxon>Lophotrochozoa</taxon>
        <taxon>Annelida</taxon>
        <taxon>Polychaeta</taxon>
        <taxon>Sedentaria</taxon>
        <taxon>Canalipalpata</taxon>
        <taxon>Sabellida</taxon>
        <taxon>Siboglinidae</taxon>
        <taxon>Ridgeia</taxon>
    </lineage>
</organism>
<comment type="caution">
    <text evidence="11">The sequence shown here is derived from an EMBL/GenBank/DDBJ whole genome shotgun (WGS) entry which is preliminary data.</text>
</comment>
<feature type="transmembrane region" description="Helical" evidence="10">
    <location>
        <begin position="305"/>
        <end position="326"/>
    </location>
</feature>
<dbReference type="GO" id="GO:0015375">
    <property type="term" value="F:glycine:sodium symporter activity"/>
    <property type="evidence" value="ECO:0007669"/>
    <property type="project" value="TreeGrafter"/>
</dbReference>
<feature type="transmembrane region" description="Helical" evidence="10">
    <location>
        <begin position="364"/>
        <end position="388"/>
    </location>
</feature>
<reference evidence="11" key="1">
    <citation type="journal article" date="2023" name="Mol. Biol. Evol.">
        <title>Third-Generation Sequencing Reveals the Adaptive Role of the Epigenome in Three Deep-Sea Polychaetes.</title>
        <authorList>
            <person name="Perez M."/>
            <person name="Aroh O."/>
            <person name="Sun Y."/>
            <person name="Lan Y."/>
            <person name="Juniper S.K."/>
            <person name="Young C.R."/>
            <person name="Angers B."/>
            <person name="Qian P.Y."/>
        </authorList>
    </citation>
    <scope>NUCLEOTIDE SEQUENCE</scope>
    <source>
        <strain evidence="11">R07B-5</strain>
    </source>
</reference>
<feature type="compositionally biased region" description="Basic and acidic residues" evidence="9">
    <location>
        <begin position="565"/>
        <end position="575"/>
    </location>
</feature>
<evidence type="ECO:0000256" key="2">
    <source>
        <dbReference type="ARBA" id="ARBA00022448"/>
    </source>
</evidence>
<evidence type="ECO:0000256" key="4">
    <source>
        <dbReference type="ARBA" id="ARBA00022989"/>
    </source>
</evidence>
<feature type="transmembrane region" description="Helical" evidence="10">
    <location>
        <begin position="71"/>
        <end position="99"/>
    </location>
</feature>
<dbReference type="PANTHER" id="PTHR11616:SF240">
    <property type="entry name" value="BLOATED TUBULES, ISOFORM B-RELATED"/>
    <property type="match status" value="1"/>
</dbReference>
<keyword evidence="6" id="KW-0915">Sodium</keyword>
<feature type="binding site" evidence="6">
    <location>
        <position position="12"/>
    </location>
    <ligand>
        <name>Na(+)</name>
        <dbReference type="ChEBI" id="CHEBI:29101"/>
        <label>1</label>
    </ligand>
</feature>
<comment type="similarity">
    <text evidence="8">Belongs to the sodium:neurotransmitter symporter (SNF) (TC 2.A.22) family.</text>
</comment>
<feature type="transmembrane region" description="Helical" evidence="10">
    <location>
        <begin position="439"/>
        <end position="459"/>
    </location>
</feature>
<keyword evidence="5 10" id="KW-0472">Membrane</keyword>
<feature type="transmembrane region" description="Helical" evidence="10">
    <location>
        <begin position="520"/>
        <end position="539"/>
    </location>
</feature>
<keyword evidence="3 8" id="KW-0812">Transmembrane</keyword>
<evidence type="ECO:0000256" key="5">
    <source>
        <dbReference type="ARBA" id="ARBA00023136"/>
    </source>
</evidence>
<dbReference type="Pfam" id="PF00209">
    <property type="entry name" value="SNF"/>
    <property type="match status" value="1"/>
</dbReference>
<feature type="transmembrane region" description="Helical" evidence="10">
    <location>
        <begin position="479"/>
        <end position="500"/>
    </location>
</feature>
<protein>
    <recommendedName>
        <fullName evidence="8">Transporter</fullName>
    </recommendedName>
</protein>
<dbReference type="PROSITE" id="PS50267">
    <property type="entry name" value="NA_NEUROTRAN_SYMP_3"/>
    <property type="match status" value="1"/>
</dbReference>
<dbReference type="Proteomes" id="UP001209878">
    <property type="component" value="Unassembled WGS sequence"/>
</dbReference>
<dbReference type="PROSITE" id="PS00610">
    <property type="entry name" value="NA_NEUROTRAN_SYMP_1"/>
    <property type="match status" value="1"/>
</dbReference>
<evidence type="ECO:0000256" key="6">
    <source>
        <dbReference type="PIRSR" id="PIRSR600175-1"/>
    </source>
</evidence>
<feature type="binding site" evidence="6">
    <location>
        <position position="7"/>
    </location>
    <ligand>
        <name>Na(+)</name>
        <dbReference type="ChEBI" id="CHEBI:29101"/>
        <label>1</label>
    </ligand>
</feature>
<comment type="subcellular location">
    <subcellularLocation>
        <location evidence="1">Membrane</location>
        <topology evidence="1">Multi-pass membrane protein</topology>
    </subcellularLocation>
</comment>
<dbReference type="GO" id="GO:0046872">
    <property type="term" value="F:metal ion binding"/>
    <property type="evidence" value="ECO:0007669"/>
    <property type="project" value="UniProtKB-KW"/>
</dbReference>
<evidence type="ECO:0000313" key="12">
    <source>
        <dbReference type="Proteomes" id="UP001209878"/>
    </source>
</evidence>
<evidence type="ECO:0000256" key="7">
    <source>
        <dbReference type="PIRSR" id="PIRSR600175-2"/>
    </source>
</evidence>
<feature type="region of interest" description="Disordered" evidence="9">
    <location>
        <begin position="565"/>
        <end position="593"/>
    </location>
</feature>
<feature type="transmembrane region" description="Helical" evidence="10">
    <location>
        <begin position="27"/>
        <end position="50"/>
    </location>
</feature>
<evidence type="ECO:0000256" key="3">
    <source>
        <dbReference type="ARBA" id="ARBA00022692"/>
    </source>
</evidence>
<sequence>MSALSFAVGMGNLWRFPYLCYSNGGGAFLLVYLILAALVGFPLMFLEFSFGQYGRQGIVSIWKSCPIFEGVGWAMFSVSFIVSIYYNMLVAYCVFYVFASFAKDVPWRDCGNPWNTAACSGPAQQRLLYNCTAHNGTWYENTCYTQAHTDPQVYKTITNLIAVNGTISPKLPADEYFHNYMLDISGGPSELGYPSWKIALCLLLCWAIVVVTLSKGIKSSGKVTYVTALFPYVIMAILFVRGIMLEGALEGIYFYITPKWEKLLSAKLWGDAAMQVFFSLSICWGGLITLATYNDFHNNSLRDAAVVTLGDSLTSVFGGVVIFSFIGSMANTLNMPVADVATKGAGLAFIIYPQAVTTLPVSQLWSILFMLMLMNVGIGTMFTLVQTVQTTLVDAFPRKLGRGRRPQFLLFAICLLGFLLGLPLTTRGGMYILQLMDQYAATYTILSIGLAMVIGLAWVYGLKRYFSDIEVMLNRRLGLYWVVMWRFVTPGVIIFILLFSLVGFKPTQYGDYIFPPACEVIGWILSTVEFMFIPGVAIYKLCTTERGKSLIERLRILTTPHEDWGHKDEARKEENQIPLSSAPNGIDADAHYA</sequence>
<feature type="transmembrane region" description="Helical" evidence="10">
    <location>
        <begin position="196"/>
        <end position="217"/>
    </location>
</feature>
<feature type="transmembrane region" description="Helical" evidence="10">
    <location>
        <begin position="229"/>
        <end position="256"/>
    </location>
</feature>
<feature type="binding site" evidence="6">
    <location>
        <position position="8"/>
    </location>
    <ligand>
        <name>Na(+)</name>
        <dbReference type="ChEBI" id="CHEBI:29101"/>
        <label>1</label>
    </ligand>
</feature>